<accession>Q2LV38</accession>
<dbReference type="InterPro" id="IPR015074">
    <property type="entry name" value="DUF1867"/>
</dbReference>
<protein>
    <submittedName>
        <fullName evidence="2">Hypothetical cytosolic protein</fullName>
    </submittedName>
</protein>
<evidence type="ECO:0000259" key="1">
    <source>
        <dbReference type="Pfam" id="PF02887"/>
    </source>
</evidence>
<dbReference type="Pfam" id="PF02887">
    <property type="entry name" value="PK_C"/>
    <property type="match status" value="1"/>
</dbReference>
<sequence>MDEFSYHDVSCRLFSRSGNENTEAVLEAVASRAEELSIGKVLVATCSGETALKAKKILKTSIQLIAVSHVTGFAKPDFQEMTDQKRKELETLGVPVLTAQHAFGGLGRAIRNKFGTYQIDEIMAFTLRVFGQGTKVAIELALMAADAGLVRTDEDIISVGGTGSGADTALVIRPANSFQFFDLKVRELICKPQSF</sequence>
<reference evidence="2 3" key="1">
    <citation type="journal article" date="2007" name="Proc. Natl. Acad. Sci. U.S.A.">
        <title>The genome of Syntrophus aciditrophicus: life at the thermodynamic limit of microbial growth.</title>
        <authorList>
            <person name="McInerney M.J."/>
            <person name="Rohlin L."/>
            <person name="Mouttaki H."/>
            <person name="Kim U."/>
            <person name="Krupp R.S."/>
            <person name="Rios-Hernandez L."/>
            <person name="Sieber J."/>
            <person name="Struchtemeyer C.G."/>
            <person name="Bhattacharyya A."/>
            <person name="Campbell J.W."/>
            <person name="Gunsalus R.P."/>
        </authorList>
    </citation>
    <scope>NUCLEOTIDE SEQUENCE [LARGE SCALE GENOMIC DNA]</scope>
    <source>
        <strain evidence="2 3">SB</strain>
    </source>
</reference>
<dbReference type="InterPro" id="IPR015795">
    <property type="entry name" value="Pyrv_Knase_C"/>
</dbReference>
<name>Q2LV38_SYNAS</name>
<organism evidence="2 3">
    <name type="scientific">Syntrophus aciditrophicus (strain SB)</name>
    <dbReference type="NCBI Taxonomy" id="56780"/>
    <lineage>
        <taxon>Bacteria</taxon>
        <taxon>Pseudomonadati</taxon>
        <taxon>Thermodesulfobacteriota</taxon>
        <taxon>Syntrophia</taxon>
        <taxon>Syntrophales</taxon>
        <taxon>Syntrophaceae</taxon>
        <taxon>Syntrophus</taxon>
    </lineage>
</organism>
<dbReference type="Proteomes" id="UP000001933">
    <property type="component" value="Chromosome"/>
</dbReference>
<dbReference type="Gene3D" id="3.40.1380.20">
    <property type="entry name" value="Pyruvate kinase, C-terminal domain"/>
    <property type="match status" value="1"/>
</dbReference>
<feature type="domain" description="Pyruvate kinase C-terminal" evidence="1">
    <location>
        <begin position="23"/>
        <end position="171"/>
    </location>
</feature>
<evidence type="ECO:0000313" key="3">
    <source>
        <dbReference type="Proteomes" id="UP000001933"/>
    </source>
</evidence>
<dbReference type="OrthoDB" id="9782984at2"/>
<dbReference type="KEGG" id="sat:SYN_00663"/>
<dbReference type="SUPFAM" id="SSF52935">
    <property type="entry name" value="PK C-terminal domain-like"/>
    <property type="match status" value="1"/>
</dbReference>
<evidence type="ECO:0000313" key="2">
    <source>
        <dbReference type="EMBL" id="ABC77951.1"/>
    </source>
</evidence>
<dbReference type="InterPro" id="IPR036918">
    <property type="entry name" value="Pyrv_Knase_C_sf"/>
</dbReference>
<dbReference type="RefSeq" id="WP_011417972.1">
    <property type="nucleotide sequence ID" value="NC_007759.1"/>
</dbReference>
<dbReference type="EMBL" id="CP000252">
    <property type="protein sequence ID" value="ABC77951.1"/>
    <property type="molecule type" value="Genomic_DNA"/>
</dbReference>
<proteinExistence type="predicted"/>
<keyword evidence="3" id="KW-1185">Reference proteome</keyword>
<dbReference type="STRING" id="56780.SYN_00663"/>
<dbReference type="AlphaFoldDB" id="Q2LV38"/>
<dbReference type="eggNOG" id="COG1751">
    <property type="taxonomic scope" value="Bacteria"/>
</dbReference>
<dbReference type="PIRSF" id="PIRSF016138">
    <property type="entry name" value="UCP016138"/>
    <property type="match status" value="1"/>
</dbReference>
<dbReference type="HOGENOM" id="CLU_095207_1_0_7"/>
<dbReference type="InParanoid" id="Q2LV38"/>
<gene>
    <name evidence="2" type="ORF">SYN_00663</name>
</gene>